<evidence type="ECO:0000259" key="12">
    <source>
        <dbReference type="PROSITE" id="PS50071"/>
    </source>
</evidence>
<dbReference type="InterPro" id="IPR009057">
    <property type="entry name" value="Homeodomain-like_sf"/>
</dbReference>
<accession>C0IN08</accession>
<reference evidence="13" key="2">
    <citation type="journal article" date="2009" name="Plant Cell">
        <title>Differential recruitment of WOX transcription factors for lateral development and organ fusion in Petunia and Arabidopsis.</title>
        <authorList>
            <person name="Vandenbussche M."/>
            <person name="Horstman A."/>
            <person name="Zethof J."/>
            <person name="Koes R."/>
            <person name="Rijpkema A.S."/>
            <person name="Gerats T."/>
        </authorList>
    </citation>
    <scope>NUCLEOTIDE SEQUENCE</scope>
</reference>
<feature type="compositionally biased region" description="Low complexity" evidence="11">
    <location>
        <begin position="204"/>
        <end position="221"/>
    </location>
</feature>
<keyword evidence="3" id="KW-0805">Transcription regulation</keyword>
<comment type="similarity">
    <text evidence="8">Belongs to the WUS homeobox family.</text>
</comment>
<evidence type="ECO:0000256" key="6">
    <source>
        <dbReference type="ARBA" id="ARBA00023163"/>
    </source>
</evidence>
<protein>
    <submittedName>
        <fullName evidence="13">WOX2</fullName>
    </submittedName>
</protein>
<name>C0IN08_PETHY</name>
<keyword evidence="7 9" id="KW-0539">Nucleus</keyword>
<dbReference type="SUPFAM" id="SSF46689">
    <property type="entry name" value="Homeodomain-like"/>
    <property type="match status" value="1"/>
</dbReference>
<evidence type="ECO:0000256" key="9">
    <source>
        <dbReference type="PROSITE-ProRule" id="PRU00108"/>
    </source>
</evidence>
<feature type="compositionally biased region" description="Polar residues" evidence="11">
    <location>
        <begin position="11"/>
        <end position="22"/>
    </location>
</feature>
<dbReference type="InterPro" id="IPR001356">
    <property type="entry name" value="HD"/>
</dbReference>
<evidence type="ECO:0000256" key="7">
    <source>
        <dbReference type="ARBA" id="ARBA00023242"/>
    </source>
</evidence>
<feature type="DNA-binding region" description="Homeobox" evidence="9">
    <location>
        <begin position="15"/>
        <end position="79"/>
    </location>
</feature>
<reference evidence="13" key="1">
    <citation type="submission" date="2007-12" db="EMBL/GenBank/DDBJ databases">
        <authorList>
            <person name="Vandenbussche M."/>
            <person name="Horstman A."/>
            <person name="Zethof J."/>
            <person name="Rijpkema A."/>
            <person name="Gerats T."/>
        </authorList>
    </citation>
    <scope>NUCLEOTIDE SEQUENCE</scope>
</reference>
<dbReference type="FunFam" id="1.10.10.60:FF:000146">
    <property type="entry name" value="WUSCHEL-related homeobox 4"/>
    <property type="match status" value="1"/>
</dbReference>
<proteinExistence type="evidence at transcript level"/>
<evidence type="ECO:0000313" key="13">
    <source>
        <dbReference type="EMBL" id="ACA64094.1"/>
    </source>
</evidence>
<evidence type="ECO:0000256" key="3">
    <source>
        <dbReference type="ARBA" id="ARBA00023015"/>
    </source>
</evidence>
<dbReference type="GO" id="GO:0003700">
    <property type="term" value="F:DNA-binding transcription factor activity"/>
    <property type="evidence" value="ECO:0007669"/>
    <property type="project" value="InterPro"/>
</dbReference>
<evidence type="ECO:0000256" key="11">
    <source>
        <dbReference type="SAM" id="MobiDB-lite"/>
    </source>
</evidence>
<dbReference type="SMART" id="SM00389">
    <property type="entry name" value="HOX"/>
    <property type="match status" value="1"/>
</dbReference>
<evidence type="ECO:0000256" key="10">
    <source>
        <dbReference type="RuleBase" id="RU000682"/>
    </source>
</evidence>
<evidence type="ECO:0000256" key="5">
    <source>
        <dbReference type="ARBA" id="ARBA00023155"/>
    </source>
</evidence>
<keyword evidence="4 9" id="KW-0238">DNA-binding</keyword>
<dbReference type="GO" id="GO:0005634">
    <property type="term" value="C:nucleus"/>
    <property type="evidence" value="ECO:0007669"/>
    <property type="project" value="UniProtKB-SubCell"/>
</dbReference>
<dbReference type="InterPro" id="IPR044555">
    <property type="entry name" value="WUSCHEL-like"/>
</dbReference>
<sequence>MDGHNMDMLSSGGTPTGSRWNPTKEQIDLLESLYRQGIRTPSAEQIQQITGRLRAFGHIEGKNVFYWFQNHKARQRQKQKQDMSLAYFNRAFLRRTPADFPPCPNVVCSPYYKPQTGLGFYHQQQYPIPTTLIHPGLVEGPKGISRQKMIPAACNVIVYNNSAANNYEGNNGMMHDPCSNVKLFNQETLNLFPLHPTGVLQEKTTTASSPSSASSTSTSNSLEANCFSDQGNSTTSDHPNFFDFLCGNGTYQNSRG</sequence>
<keyword evidence="5 9" id="KW-0371">Homeobox</keyword>
<keyword evidence="6" id="KW-0804">Transcription</keyword>
<dbReference type="AlphaFoldDB" id="C0IN08"/>
<dbReference type="GO" id="GO:0003677">
    <property type="term" value="F:DNA binding"/>
    <property type="evidence" value="ECO:0007669"/>
    <property type="project" value="UniProtKB-UniRule"/>
</dbReference>
<evidence type="ECO:0000256" key="2">
    <source>
        <dbReference type="ARBA" id="ARBA00022473"/>
    </source>
</evidence>
<dbReference type="EMBL" id="EU359005">
    <property type="protein sequence ID" value="ACA64094.1"/>
    <property type="molecule type" value="mRNA"/>
</dbReference>
<dbReference type="PROSITE" id="PS50071">
    <property type="entry name" value="HOMEOBOX_2"/>
    <property type="match status" value="1"/>
</dbReference>
<dbReference type="GO" id="GO:0099402">
    <property type="term" value="P:plant organ development"/>
    <property type="evidence" value="ECO:0007669"/>
    <property type="project" value="InterPro"/>
</dbReference>
<dbReference type="PANTHER" id="PTHR45940:SF6">
    <property type="entry name" value="WUSCHEL-RELATED HOMEOBOX 2"/>
    <property type="match status" value="1"/>
</dbReference>
<feature type="region of interest" description="Disordered" evidence="11">
    <location>
        <begin position="1"/>
        <end position="22"/>
    </location>
</feature>
<evidence type="ECO:0000256" key="8">
    <source>
        <dbReference type="ARBA" id="ARBA00024040"/>
    </source>
</evidence>
<dbReference type="PANTHER" id="PTHR45940">
    <property type="entry name" value="WUSCHEL-RELATED HOMEOBOX 1-RELATED"/>
    <property type="match status" value="1"/>
</dbReference>
<feature type="domain" description="Homeobox" evidence="12">
    <location>
        <begin position="13"/>
        <end position="78"/>
    </location>
</feature>
<gene>
    <name evidence="13" type="primary">WOX2</name>
</gene>
<evidence type="ECO:0000256" key="4">
    <source>
        <dbReference type="ARBA" id="ARBA00023125"/>
    </source>
</evidence>
<keyword evidence="2" id="KW-0217">Developmental protein</keyword>
<feature type="region of interest" description="Disordered" evidence="11">
    <location>
        <begin position="201"/>
        <end position="222"/>
    </location>
</feature>
<dbReference type="Pfam" id="PF00046">
    <property type="entry name" value="Homeodomain"/>
    <property type="match status" value="1"/>
</dbReference>
<dbReference type="CDD" id="cd00086">
    <property type="entry name" value="homeodomain"/>
    <property type="match status" value="1"/>
</dbReference>
<organism evidence="13">
    <name type="scientific">Petunia hybrida</name>
    <name type="common">Petunia</name>
    <dbReference type="NCBI Taxonomy" id="4102"/>
    <lineage>
        <taxon>Eukaryota</taxon>
        <taxon>Viridiplantae</taxon>
        <taxon>Streptophyta</taxon>
        <taxon>Embryophyta</taxon>
        <taxon>Tracheophyta</taxon>
        <taxon>Spermatophyta</taxon>
        <taxon>Magnoliopsida</taxon>
        <taxon>eudicotyledons</taxon>
        <taxon>Gunneridae</taxon>
        <taxon>Pentapetalae</taxon>
        <taxon>asterids</taxon>
        <taxon>lamiids</taxon>
        <taxon>Solanales</taxon>
        <taxon>Solanaceae</taxon>
        <taxon>Petunioideae</taxon>
        <taxon>Petunia</taxon>
    </lineage>
</organism>
<dbReference type="Gene3D" id="1.10.10.60">
    <property type="entry name" value="Homeodomain-like"/>
    <property type="match status" value="1"/>
</dbReference>
<comment type="subcellular location">
    <subcellularLocation>
        <location evidence="1 9 10">Nucleus</location>
    </subcellularLocation>
</comment>
<evidence type="ECO:0000256" key="1">
    <source>
        <dbReference type="ARBA" id="ARBA00004123"/>
    </source>
</evidence>